<dbReference type="AlphaFoldDB" id="Q2PYL4"/>
<protein>
    <recommendedName>
        <fullName evidence="2">DUF416 family protein</fullName>
    </recommendedName>
</protein>
<sequence length="198" mass="21929">MYFDDLYAPLRDMQDWQQIAFSAALCERIFPHYALYDSLLETNQVSIARTALDQVWKQLSLRGNMNADTQLTKIEAIVHSEEDESFGAGLAFDALVALMATLHCVDNASFEDAASVAHLSRESVAKFVELHADDELSDEQLIRHISTHELMVKELAFHADVITLLLSQPIAKASQIDQLKLVAIADGVSNIGISMSHG</sequence>
<dbReference type="InterPro" id="IPR023381">
    <property type="entry name" value="YP001051499.1-like_dom_sf"/>
</dbReference>
<reference evidence="1" key="1">
    <citation type="journal article" date="2006" name="Appl. Environ. Microbiol.">
        <title>Comparative genomics of DNA fragments from six Antarctic marine planktonic bacteria.</title>
        <authorList>
            <person name="Grzymski J.J."/>
            <person name="Carter B.J."/>
            <person name="DeLong E.F."/>
            <person name="Feldman R.A."/>
            <person name="Ghadiri A."/>
            <person name="Murray A.E."/>
        </authorList>
    </citation>
    <scope>NUCLEOTIDE SEQUENCE</scope>
</reference>
<name>Q2PYL4_9BACT</name>
<organism evidence="1">
    <name type="scientific">uncultured marine bacterium Ant4D3</name>
    <dbReference type="NCBI Taxonomy" id="360423"/>
    <lineage>
        <taxon>Bacteria</taxon>
        <taxon>environmental samples</taxon>
    </lineage>
</organism>
<dbReference type="Pfam" id="PF04222">
    <property type="entry name" value="DUF416"/>
    <property type="match status" value="1"/>
</dbReference>
<evidence type="ECO:0000313" key="1">
    <source>
        <dbReference type="EMBL" id="ABC25213.1"/>
    </source>
</evidence>
<dbReference type="InterPro" id="IPR007338">
    <property type="entry name" value="DUF416"/>
</dbReference>
<proteinExistence type="predicted"/>
<accession>Q2PYL4</accession>
<evidence type="ECO:0008006" key="2">
    <source>
        <dbReference type="Google" id="ProtNLM"/>
    </source>
</evidence>
<dbReference type="EMBL" id="DQ295237">
    <property type="protein sequence ID" value="ABC25213.1"/>
    <property type="molecule type" value="Genomic_DNA"/>
</dbReference>
<dbReference type="Gene3D" id="1.20.1590.10">
    <property type="entry name" value="YP_001051499.1 domain like"/>
    <property type="match status" value="1"/>
</dbReference>